<keyword evidence="1" id="KW-1133">Transmembrane helix</keyword>
<dbReference type="PANTHER" id="PTHR40047:SF1">
    <property type="entry name" value="UPF0703 PROTEIN YCGQ"/>
    <property type="match status" value="1"/>
</dbReference>
<dbReference type="Pfam" id="PF21537">
    <property type="entry name" value="DUF1980_C"/>
    <property type="match status" value="1"/>
</dbReference>
<gene>
    <name evidence="3" type="ORF">HMPREF9193_02071</name>
</gene>
<organism evidence="3 4">
    <name type="scientific">Treponema lecithinolyticum ATCC 700332</name>
    <dbReference type="NCBI Taxonomy" id="1321815"/>
    <lineage>
        <taxon>Bacteria</taxon>
        <taxon>Pseudomonadati</taxon>
        <taxon>Spirochaetota</taxon>
        <taxon>Spirochaetia</taxon>
        <taxon>Spirochaetales</taxon>
        <taxon>Treponemataceae</taxon>
        <taxon>Treponema</taxon>
    </lineage>
</organism>
<dbReference type="EMBL" id="AWVH01000044">
    <property type="protein sequence ID" value="ERJ91618.1"/>
    <property type="molecule type" value="Genomic_DNA"/>
</dbReference>
<evidence type="ECO:0000256" key="1">
    <source>
        <dbReference type="SAM" id="Phobius"/>
    </source>
</evidence>
<dbReference type="RefSeq" id="WP_021686244.1">
    <property type="nucleotide sequence ID" value="NZ_KI260554.1"/>
</dbReference>
<feature type="domain" description="DUF1980" evidence="2">
    <location>
        <begin position="146"/>
        <end position="280"/>
    </location>
</feature>
<comment type="caution">
    <text evidence="3">The sequence shown here is derived from an EMBL/GenBank/DDBJ whole genome shotgun (WGS) entry which is preliminary data.</text>
</comment>
<accession>A0ABN0NW98</accession>
<feature type="transmembrane region" description="Helical" evidence="1">
    <location>
        <begin position="15"/>
        <end position="40"/>
    </location>
</feature>
<sequence length="282" mass="31430">MNSINKKNVDIQTLAEAAVCALFGLFLFKLTFTDAFLSYLTPRMKPWLFFTALVMLLWAFSAVKSAFAGQHSLAPTASAVILIPFILLLLPRSQIDINSLSYAPGIGRASVQSSPAQSTIKNNPFITVPAQTLTQSDETASQADSEAARKRASFLAGYDEKNKTIAIDNEEFLQWVDLIYKYPFEFEDYRITVTGMMFHDPQFMGEQEFIPARLLMVCCAADLIPYGLVCRYNGVDTLEKGEWLSVTGKIVVGEYHGNPEAQVQVESITKAQPFDAYVYPQM</sequence>
<reference evidence="3 4" key="1">
    <citation type="submission" date="2013-08" db="EMBL/GenBank/DDBJ databases">
        <authorList>
            <person name="Weinstock G."/>
            <person name="Sodergren E."/>
            <person name="Wylie T."/>
            <person name="Fulton L."/>
            <person name="Fulton R."/>
            <person name="Fronick C."/>
            <person name="O'Laughlin M."/>
            <person name="Godfrey J."/>
            <person name="Miner T."/>
            <person name="Herter B."/>
            <person name="Appelbaum E."/>
            <person name="Cordes M."/>
            <person name="Lek S."/>
            <person name="Wollam A."/>
            <person name="Pepin K.H."/>
            <person name="Palsikar V.B."/>
            <person name="Mitreva M."/>
            <person name="Wilson R.K."/>
        </authorList>
    </citation>
    <scope>NUCLEOTIDE SEQUENCE [LARGE SCALE GENOMIC DNA]</scope>
    <source>
        <strain evidence="3 4">ATCC 700332</strain>
    </source>
</reference>
<dbReference type="InterPro" id="IPR048447">
    <property type="entry name" value="DUF1980_C"/>
</dbReference>
<keyword evidence="1" id="KW-0812">Transmembrane</keyword>
<protein>
    <submittedName>
        <fullName evidence="3">TIGR03943 family protein</fullName>
    </submittedName>
</protein>
<name>A0ABN0NW98_TRELE</name>
<keyword evidence="1" id="KW-0472">Membrane</keyword>
<dbReference type="InterPro" id="IPR015402">
    <property type="entry name" value="DUF1980"/>
</dbReference>
<feature type="transmembrane region" description="Helical" evidence="1">
    <location>
        <begin position="73"/>
        <end position="90"/>
    </location>
</feature>
<evidence type="ECO:0000313" key="4">
    <source>
        <dbReference type="Proteomes" id="UP000016649"/>
    </source>
</evidence>
<evidence type="ECO:0000313" key="3">
    <source>
        <dbReference type="EMBL" id="ERJ91618.1"/>
    </source>
</evidence>
<dbReference type="Proteomes" id="UP000016649">
    <property type="component" value="Unassembled WGS sequence"/>
</dbReference>
<dbReference type="InterPro" id="IPR052955">
    <property type="entry name" value="UPF0703_membrane_permease"/>
</dbReference>
<dbReference type="PANTHER" id="PTHR40047">
    <property type="entry name" value="UPF0703 PROTEIN YCGQ"/>
    <property type="match status" value="1"/>
</dbReference>
<dbReference type="NCBIfam" id="TIGR03943">
    <property type="entry name" value="TIGR03943 family putative permease subunit"/>
    <property type="match status" value="1"/>
</dbReference>
<keyword evidence="4" id="KW-1185">Reference proteome</keyword>
<evidence type="ECO:0000259" key="2">
    <source>
        <dbReference type="Pfam" id="PF21537"/>
    </source>
</evidence>
<proteinExistence type="predicted"/>
<feature type="transmembrane region" description="Helical" evidence="1">
    <location>
        <begin position="47"/>
        <end position="67"/>
    </location>
</feature>